<keyword evidence="4" id="KW-1185">Reference proteome</keyword>
<proteinExistence type="predicted"/>
<reference evidence="3" key="2">
    <citation type="submission" date="2023-04" db="EMBL/GenBank/DDBJ databases">
        <title>Paracnuella aquatica gen. nov., sp. nov., a member of the family Chitinophagaceae isolated from a hot spring.</title>
        <authorList>
            <person name="Wang C."/>
        </authorList>
    </citation>
    <scope>NUCLEOTIDE SEQUENCE</scope>
    <source>
        <strain evidence="3">LB-8</strain>
    </source>
</reference>
<dbReference type="AlphaFoldDB" id="A0A9X2XSY5"/>
<name>A0A9X2XSY5_9BACT</name>
<keyword evidence="1" id="KW-0732">Signal</keyword>
<protein>
    <submittedName>
        <fullName evidence="3">Mut7-C RNAse domain-containing protein</fullName>
    </submittedName>
</protein>
<dbReference type="EMBL" id="JAOTIF010000001">
    <property type="protein sequence ID" value="MCU7548190.1"/>
    <property type="molecule type" value="Genomic_DNA"/>
</dbReference>
<evidence type="ECO:0000259" key="2">
    <source>
        <dbReference type="Pfam" id="PF19335"/>
    </source>
</evidence>
<dbReference type="Proteomes" id="UP001155483">
    <property type="component" value="Unassembled WGS sequence"/>
</dbReference>
<accession>A0A9X2XSY5</accession>
<evidence type="ECO:0000256" key="1">
    <source>
        <dbReference type="SAM" id="SignalP"/>
    </source>
</evidence>
<feature type="chain" id="PRO_5040913067" evidence="1">
    <location>
        <begin position="22"/>
        <end position="122"/>
    </location>
</feature>
<evidence type="ECO:0000313" key="3">
    <source>
        <dbReference type="EMBL" id="MCU7548190.1"/>
    </source>
</evidence>
<reference evidence="3" key="1">
    <citation type="submission" date="2022-09" db="EMBL/GenBank/DDBJ databases">
        <authorList>
            <person name="Yuan C."/>
            <person name="Ke Z."/>
        </authorList>
    </citation>
    <scope>NUCLEOTIDE SEQUENCE</scope>
    <source>
        <strain evidence="3">LB-8</strain>
    </source>
</reference>
<feature type="signal peptide" evidence="1">
    <location>
        <begin position="1"/>
        <end position="21"/>
    </location>
</feature>
<dbReference type="RefSeq" id="WP_279295634.1">
    <property type="nucleotide sequence ID" value="NZ_JAOTIF010000001.1"/>
</dbReference>
<dbReference type="Pfam" id="PF19335">
    <property type="entry name" value="HMBD"/>
    <property type="match status" value="2"/>
</dbReference>
<evidence type="ECO:0000313" key="4">
    <source>
        <dbReference type="Proteomes" id="UP001155483"/>
    </source>
</evidence>
<feature type="domain" description="Heavy metal binding" evidence="2">
    <location>
        <begin position="79"/>
        <end position="103"/>
    </location>
</feature>
<gene>
    <name evidence="3" type="ORF">OCK74_03650</name>
</gene>
<dbReference type="InterPro" id="IPR045800">
    <property type="entry name" value="HMBD"/>
</dbReference>
<organism evidence="3 4">
    <name type="scientific">Paraflavisolibacter caeni</name>
    <dbReference type="NCBI Taxonomy" id="2982496"/>
    <lineage>
        <taxon>Bacteria</taxon>
        <taxon>Pseudomonadati</taxon>
        <taxon>Bacteroidota</taxon>
        <taxon>Chitinophagia</taxon>
        <taxon>Chitinophagales</taxon>
        <taxon>Chitinophagaceae</taxon>
        <taxon>Paraflavisolibacter</taxon>
    </lineage>
</organism>
<feature type="domain" description="Heavy metal binding" evidence="2">
    <location>
        <begin position="39"/>
        <end position="61"/>
    </location>
</feature>
<sequence length="122" mass="13409">MKKIIIMITILLSAQVMLAQAGNNVVKGKNVPAPTVQAKYTCPMHPEVVSNVTGRCPKCNAPLTQSKKEAMKMSEMKLYICPMHPDVKSDKPGTCPKCGMSLAKQKVDKKQKKAEAYVHPKK</sequence>
<comment type="caution">
    <text evidence="3">The sequence shown here is derived from an EMBL/GenBank/DDBJ whole genome shotgun (WGS) entry which is preliminary data.</text>
</comment>
<dbReference type="GO" id="GO:0046872">
    <property type="term" value="F:metal ion binding"/>
    <property type="evidence" value="ECO:0007669"/>
    <property type="project" value="InterPro"/>
</dbReference>